<dbReference type="EMBL" id="JAAGOX010000012">
    <property type="protein sequence ID" value="NDW45285.1"/>
    <property type="molecule type" value="Genomic_DNA"/>
</dbReference>
<dbReference type="AlphaFoldDB" id="A0A6B2NTR5"/>
<protein>
    <recommendedName>
        <fullName evidence="3">DUF4956 domain-containing protein</fullName>
    </recommendedName>
</protein>
<evidence type="ECO:0000256" key="1">
    <source>
        <dbReference type="SAM" id="Phobius"/>
    </source>
</evidence>
<keyword evidence="1" id="KW-0472">Membrane</keyword>
<accession>A0A6B2NTR5</accession>
<comment type="caution">
    <text evidence="2">The sequence shown here is derived from an EMBL/GenBank/DDBJ whole genome shotgun (WGS) entry which is preliminary data.</text>
</comment>
<evidence type="ECO:0000313" key="2">
    <source>
        <dbReference type="EMBL" id="NDW45285.1"/>
    </source>
</evidence>
<dbReference type="RefSeq" id="WP_164129324.1">
    <property type="nucleotide sequence ID" value="NZ_JAAGOX010000012.1"/>
</dbReference>
<keyword evidence="1" id="KW-0812">Transmembrane</keyword>
<sequence length="261" mass="28465">MKRKTGIVIFGVRMLGLLVLTVFAVSPALAQVATGLEASLPEITVRGRGWGQLLQPRELLEFGLALVETSVMTAVIAYHPVLSANRKTRSDFETPRALFVYALIGMVVGFLIMHHGYLIGFVLFGLGGLLRFKTDDSAGDTMRLILVTLIGLCIGLDLPVIALITTASAFTILYVLGGPANFGVDIQFSNKKRPVLESMQVVRDELQKAGFRTISISRTKFKSTVHYVVTGVNGARRSALEREMSRLAEDKASGISDWHVD</sequence>
<proteinExistence type="predicted"/>
<evidence type="ECO:0008006" key="3">
    <source>
        <dbReference type="Google" id="ProtNLM"/>
    </source>
</evidence>
<feature type="transmembrane region" description="Helical" evidence="1">
    <location>
        <begin position="59"/>
        <end position="78"/>
    </location>
</feature>
<keyword evidence="1" id="KW-1133">Transmembrane helix</keyword>
<reference evidence="2" key="1">
    <citation type="submission" date="2020-02" db="EMBL/GenBank/DDBJ databases">
        <title>Delineation of the pyrene-degrading pathway in Roseobacter clade bacteria by genomic analysis.</title>
        <authorList>
            <person name="Zhou H."/>
            <person name="Wang H."/>
        </authorList>
    </citation>
    <scope>NUCLEOTIDE SEQUENCE</scope>
    <source>
        <strain evidence="2">PrR005</strain>
    </source>
</reference>
<feature type="transmembrane region" description="Helical" evidence="1">
    <location>
        <begin position="98"/>
        <end position="124"/>
    </location>
</feature>
<feature type="transmembrane region" description="Helical" evidence="1">
    <location>
        <begin position="144"/>
        <end position="176"/>
    </location>
</feature>
<name>A0A6B2NTR5_9RHOB</name>
<organism evidence="2">
    <name type="scientific">Ruegeria sp. PrR005</name>
    <dbReference type="NCBI Taxonomy" id="2706882"/>
    <lineage>
        <taxon>Bacteria</taxon>
        <taxon>Pseudomonadati</taxon>
        <taxon>Pseudomonadota</taxon>
        <taxon>Alphaproteobacteria</taxon>
        <taxon>Rhodobacterales</taxon>
        <taxon>Roseobacteraceae</taxon>
        <taxon>Ruegeria</taxon>
    </lineage>
</organism>
<gene>
    <name evidence="2" type="ORF">G0P99_09955</name>
</gene>